<dbReference type="PANTHER" id="PTHR24276">
    <property type="entry name" value="POLYSERASE-RELATED"/>
    <property type="match status" value="1"/>
</dbReference>
<feature type="domain" description="Peptidase S1" evidence="12">
    <location>
        <begin position="43"/>
        <end position="266"/>
    </location>
</feature>
<evidence type="ECO:0000256" key="9">
    <source>
        <dbReference type="ARBA" id="ARBA00023157"/>
    </source>
</evidence>
<dbReference type="Gene3D" id="2.40.10.10">
    <property type="entry name" value="Trypsin-like serine proteases"/>
    <property type="match status" value="2"/>
</dbReference>
<dbReference type="SMART" id="SM00020">
    <property type="entry name" value="Tryp_SPc"/>
    <property type="match status" value="1"/>
</dbReference>
<dbReference type="PANTHER" id="PTHR24276:SF98">
    <property type="entry name" value="FI18310P1-RELATED"/>
    <property type="match status" value="1"/>
</dbReference>
<dbReference type="InterPro" id="IPR001314">
    <property type="entry name" value="Peptidase_S1A"/>
</dbReference>
<evidence type="ECO:0000256" key="11">
    <source>
        <dbReference type="SAM" id="SignalP"/>
    </source>
</evidence>
<dbReference type="PRINTS" id="PR00722">
    <property type="entry name" value="CHYMOTRYPSIN"/>
</dbReference>
<evidence type="ECO:0000259" key="12">
    <source>
        <dbReference type="PROSITE" id="PS50240"/>
    </source>
</evidence>
<evidence type="ECO:0000256" key="5">
    <source>
        <dbReference type="ARBA" id="ARBA00022729"/>
    </source>
</evidence>
<keyword evidence="5 11" id="KW-0732">Signal</keyword>
<sequence>MKFLTLLICTLIVAQSAAREIDLVQKLRAKLHQQAAQQPETRVVGGADAAAGGAPYQVSIMNTFDEHVCGGSIIANEWILTAAHCLEWPTKYLLIVTGSNDYTKPGAVYEVDYAKIHCQHNKPMYHNDVALIHTKTPIVYNARTQPIQLATQNKMQTGDKLKLTGWGAIKAWGRHVTQLQEIELKYLAHSSCASKVRNSDWLGDGHICTLTKEGEGSCNGDSGGPLVDANQTLVGVVNWGEACALGVPDVFASVAYYRDWITKMMTPQGVAC</sequence>
<evidence type="ECO:0000256" key="10">
    <source>
        <dbReference type="RuleBase" id="RU363034"/>
    </source>
</evidence>
<evidence type="ECO:0000313" key="13">
    <source>
        <dbReference type="EMBL" id="ALC46477.1"/>
    </source>
</evidence>
<evidence type="ECO:0000256" key="6">
    <source>
        <dbReference type="ARBA" id="ARBA00022801"/>
    </source>
</evidence>
<reference evidence="13 14" key="1">
    <citation type="submission" date="2015-08" db="EMBL/GenBank/DDBJ databases">
        <title>Ancestral chromatin configuration constrains chromatin evolution on differentiating sex chromosomes in Drosophila.</title>
        <authorList>
            <person name="Zhou Q."/>
            <person name="Bachtrog D."/>
        </authorList>
    </citation>
    <scope>NUCLEOTIDE SEQUENCE [LARGE SCALE GENOMIC DNA]</scope>
    <source>
        <tissue evidence="13">Whole larvae</tissue>
    </source>
</reference>
<keyword evidence="3" id="KW-0964">Secreted</keyword>
<dbReference type="STRING" id="30019.A0A0M4EM46"/>
<organism evidence="13 14">
    <name type="scientific">Drosophila busckii</name>
    <name type="common">Fruit fly</name>
    <dbReference type="NCBI Taxonomy" id="30019"/>
    <lineage>
        <taxon>Eukaryota</taxon>
        <taxon>Metazoa</taxon>
        <taxon>Ecdysozoa</taxon>
        <taxon>Arthropoda</taxon>
        <taxon>Hexapoda</taxon>
        <taxon>Insecta</taxon>
        <taxon>Pterygota</taxon>
        <taxon>Neoptera</taxon>
        <taxon>Endopterygota</taxon>
        <taxon>Diptera</taxon>
        <taxon>Brachycera</taxon>
        <taxon>Muscomorpha</taxon>
        <taxon>Ephydroidea</taxon>
        <taxon>Drosophilidae</taxon>
        <taxon>Drosophila</taxon>
    </lineage>
</organism>
<keyword evidence="6 10" id="KW-0378">Hydrolase</keyword>
<keyword evidence="7 10" id="KW-0720">Serine protease</keyword>
<evidence type="ECO:0000256" key="2">
    <source>
        <dbReference type="ARBA" id="ARBA00007664"/>
    </source>
</evidence>
<keyword evidence="14" id="KW-1185">Reference proteome</keyword>
<feature type="signal peptide" evidence="11">
    <location>
        <begin position="1"/>
        <end position="18"/>
    </location>
</feature>
<dbReference type="PROSITE" id="PS00134">
    <property type="entry name" value="TRYPSIN_HIS"/>
    <property type="match status" value="1"/>
</dbReference>
<dbReference type="InterPro" id="IPR033116">
    <property type="entry name" value="TRYPSIN_SER"/>
</dbReference>
<evidence type="ECO:0000256" key="7">
    <source>
        <dbReference type="ARBA" id="ARBA00022825"/>
    </source>
</evidence>
<name>A0A0M4EM46_DROBS</name>
<dbReference type="GO" id="GO:0004252">
    <property type="term" value="F:serine-type endopeptidase activity"/>
    <property type="evidence" value="ECO:0007669"/>
    <property type="project" value="InterPro"/>
</dbReference>
<dbReference type="InterPro" id="IPR043504">
    <property type="entry name" value="Peptidase_S1_PA_chymotrypsin"/>
</dbReference>
<dbReference type="SUPFAM" id="SSF50494">
    <property type="entry name" value="Trypsin-like serine proteases"/>
    <property type="match status" value="1"/>
</dbReference>
<evidence type="ECO:0000256" key="8">
    <source>
        <dbReference type="ARBA" id="ARBA00023145"/>
    </source>
</evidence>
<dbReference type="FunFam" id="2.40.10.10:FF:000047">
    <property type="entry name" value="Trypsin eta"/>
    <property type="match status" value="1"/>
</dbReference>
<dbReference type="InterPro" id="IPR050430">
    <property type="entry name" value="Peptidase_S1"/>
</dbReference>
<evidence type="ECO:0000256" key="1">
    <source>
        <dbReference type="ARBA" id="ARBA00004613"/>
    </source>
</evidence>
<dbReference type="OMA" id="HICSFTK"/>
<dbReference type="InterPro" id="IPR009003">
    <property type="entry name" value="Peptidase_S1_PA"/>
</dbReference>
<protein>
    <submittedName>
        <fullName evidence="13">CG5246</fullName>
    </submittedName>
</protein>
<gene>
    <name evidence="13" type="ORF">Dbus_chr3Rg1227</name>
</gene>
<keyword evidence="9" id="KW-1015">Disulfide bond</keyword>
<evidence type="ECO:0000313" key="14">
    <source>
        <dbReference type="Proteomes" id="UP000494163"/>
    </source>
</evidence>
<dbReference type="InterPro" id="IPR001254">
    <property type="entry name" value="Trypsin_dom"/>
</dbReference>
<evidence type="ECO:0000256" key="3">
    <source>
        <dbReference type="ARBA" id="ARBA00022525"/>
    </source>
</evidence>
<dbReference type="GO" id="GO:0005576">
    <property type="term" value="C:extracellular region"/>
    <property type="evidence" value="ECO:0007669"/>
    <property type="project" value="UniProtKB-SubCell"/>
</dbReference>
<dbReference type="OrthoDB" id="8440449at2759"/>
<comment type="subcellular location">
    <subcellularLocation>
        <location evidence="1">Secreted</location>
    </subcellularLocation>
</comment>
<dbReference type="SMR" id="A0A0M4EM46"/>
<dbReference type="Proteomes" id="UP000494163">
    <property type="component" value="Chromosome 3R"/>
</dbReference>
<dbReference type="PROSITE" id="PS50240">
    <property type="entry name" value="TRYPSIN_DOM"/>
    <property type="match status" value="1"/>
</dbReference>
<dbReference type="Pfam" id="PF00089">
    <property type="entry name" value="Trypsin"/>
    <property type="match status" value="1"/>
</dbReference>
<dbReference type="AlphaFoldDB" id="A0A0M4EM46"/>
<accession>A0A0M4EM46</accession>
<dbReference type="PROSITE" id="PS00135">
    <property type="entry name" value="TRYPSIN_SER"/>
    <property type="match status" value="1"/>
</dbReference>
<evidence type="ECO:0000256" key="4">
    <source>
        <dbReference type="ARBA" id="ARBA00022670"/>
    </source>
</evidence>
<keyword evidence="8" id="KW-0865">Zymogen</keyword>
<comment type="similarity">
    <text evidence="2">Belongs to the peptidase S1 family.</text>
</comment>
<keyword evidence="4 10" id="KW-0645">Protease</keyword>
<dbReference type="InterPro" id="IPR018114">
    <property type="entry name" value="TRYPSIN_HIS"/>
</dbReference>
<dbReference type="GO" id="GO:0016485">
    <property type="term" value="P:protein processing"/>
    <property type="evidence" value="ECO:0007669"/>
    <property type="project" value="UniProtKB-ARBA"/>
</dbReference>
<dbReference type="EMBL" id="CP012526">
    <property type="protein sequence ID" value="ALC46477.1"/>
    <property type="molecule type" value="Genomic_DNA"/>
</dbReference>
<proteinExistence type="inferred from homology"/>
<dbReference type="CDD" id="cd00190">
    <property type="entry name" value="Tryp_SPc"/>
    <property type="match status" value="1"/>
</dbReference>
<feature type="chain" id="PRO_5005793459" evidence="11">
    <location>
        <begin position="19"/>
        <end position="272"/>
    </location>
</feature>